<proteinExistence type="predicted"/>
<sequence>MPPESWPAHLINPQGVKAIYGAAPPPLTAVRLRRLTLNEEGPTLTLHLDLPYPAEPPRKWAAQGFNTVWIELAFSGLSALTLHGFGTEITADIALTAAGDGVAVRVDAPGTTVEAVAQTVYLAALRAYAQE</sequence>
<reference evidence="1 2" key="1">
    <citation type="submission" date="2019-04" db="EMBL/GenBank/DDBJ databases">
        <title>Streptomyces sp. nov. Bv016 isolated from bark of Buahinia variegata.</title>
        <authorList>
            <person name="Kanchanasin P."/>
            <person name="Tanasupawat S."/>
            <person name="Yuki M."/>
            <person name="Kudo T."/>
        </authorList>
    </citation>
    <scope>NUCLEOTIDE SEQUENCE [LARGE SCALE GENOMIC DNA]</scope>
    <source>
        <strain evidence="1 2">Bv016</strain>
    </source>
</reference>
<evidence type="ECO:0000313" key="2">
    <source>
        <dbReference type="Proteomes" id="UP000298159"/>
    </source>
</evidence>
<gene>
    <name evidence="1" type="ORF">E5083_21885</name>
</gene>
<accession>A0A4Z1D0D3</accession>
<keyword evidence="2" id="KW-1185">Reference proteome</keyword>
<dbReference type="Pfam" id="PF15594">
    <property type="entry name" value="Imm50"/>
    <property type="match status" value="1"/>
</dbReference>
<dbReference type="EMBL" id="SRRT01000006">
    <property type="protein sequence ID" value="TGN74822.1"/>
    <property type="molecule type" value="Genomic_DNA"/>
</dbReference>
<evidence type="ECO:0000313" key="1">
    <source>
        <dbReference type="EMBL" id="TGN74822.1"/>
    </source>
</evidence>
<comment type="caution">
    <text evidence="1">The sequence shown here is derived from an EMBL/GenBank/DDBJ whole genome shotgun (WGS) entry which is preliminary data.</text>
</comment>
<name>A0A4Z1D0D3_9ACTN</name>
<protein>
    <submittedName>
        <fullName evidence="1">Uncharacterized protein</fullName>
    </submittedName>
</protein>
<dbReference type="InterPro" id="IPR028957">
    <property type="entry name" value="Imm50"/>
</dbReference>
<organism evidence="1 2">
    <name type="scientific">Streptomyces bauhiniae</name>
    <dbReference type="NCBI Taxonomy" id="2340725"/>
    <lineage>
        <taxon>Bacteria</taxon>
        <taxon>Bacillati</taxon>
        <taxon>Actinomycetota</taxon>
        <taxon>Actinomycetes</taxon>
        <taxon>Kitasatosporales</taxon>
        <taxon>Streptomycetaceae</taxon>
        <taxon>Streptomyces</taxon>
    </lineage>
</organism>
<dbReference type="GeneID" id="95450240"/>
<dbReference type="Proteomes" id="UP000298159">
    <property type="component" value="Unassembled WGS sequence"/>
</dbReference>
<dbReference type="RefSeq" id="WP_135787387.1">
    <property type="nucleotide sequence ID" value="NZ_SRRT01000006.1"/>
</dbReference>
<dbReference type="AlphaFoldDB" id="A0A4Z1D0D3"/>